<dbReference type="Gene3D" id="3.40.50.720">
    <property type="entry name" value="NAD(P)-binding Rossmann-like Domain"/>
    <property type="match status" value="1"/>
</dbReference>
<comment type="pathway">
    <text evidence="3 15">Amino-acid biosynthesis; L-threonine biosynthesis; L-threonine from L-aspartate: step 2/5.</text>
</comment>
<feature type="binding site" evidence="15">
    <location>
        <begin position="9"/>
        <end position="12"/>
    </location>
    <ligand>
        <name>NADP(+)</name>
        <dbReference type="ChEBI" id="CHEBI:58349"/>
    </ligand>
</feature>
<dbReference type="PANTHER" id="PTHR46278:SF2">
    <property type="entry name" value="ASPARTATE-SEMIALDEHYDE DEHYDROGENASE"/>
    <property type="match status" value="1"/>
</dbReference>
<evidence type="ECO:0000256" key="14">
    <source>
        <dbReference type="ARBA" id="ARBA00047891"/>
    </source>
</evidence>
<feature type="binding site" evidence="15">
    <location>
        <position position="97"/>
    </location>
    <ligand>
        <name>phosphate</name>
        <dbReference type="ChEBI" id="CHEBI:43474"/>
    </ligand>
</feature>
<feature type="binding site" evidence="15">
    <location>
        <position position="153"/>
    </location>
    <ligand>
        <name>substrate</name>
    </ligand>
</feature>
<evidence type="ECO:0000259" key="16">
    <source>
        <dbReference type="SMART" id="SM00859"/>
    </source>
</evidence>
<feature type="binding site" evidence="15">
    <location>
        <begin position="37"/>
        <end position="38"/>
    </location>
    <ligand>
        <name>NADP(+)</name>
        <dbReference type="ChEBI" id="CHEBI:58349"/>
    </ligand>
</feature>
<keyword evidence="18" id="KW-1185">Reference proteome</keyword>
<evidence type="ECO:0000256" key="8">
    <source>
        <dbReference type="ARBA" id="ARBA00022697"/>
    </source>
</evidence>
<comment type="similarity">
    <text evidence="4 15">Belongs to the aspartate-semialdehyde dehydrogenase family.</text>
</comment>
<dbReference type="SUPFAM" id="SSF55347">
    <property type="entry name" value="Glyceraldehyde-3-phosphate dehydrogenase-like, C-terminal domain"/>
    <property type="match status" value="1"/>
</dbReference>
<dbReference type="InterPro" id="IPR036291">
    <property type="entry name" value="NAD(P)-bd_dom_sf"/>
</dbReference>
<keyword evidence="11 15" id="KW-0560">Oxidoreductase</keyword>
<dbReference type="InterPro" id="IPR012080">
    <property type="entry name" value="Asp_semialdehyde_DH"/>
</dbReference>
<evidence type="ECO:0000256" key="12">
    <source>
        <dbReference type="ARBA" id="ARBA00023154"/>
    </source>
</evidence>
<reference evidence="17 18" key="1">
    <citation type="submission" date="2020-08" db="EMBL/GenBank/DDBJ databases">
        <title>Genomic Encyclopedia of Type Strains, Phase IV (KMG-V): Genome sequencing to study the core and pangenomes of soil and plant-associated prokaryotes.</title>
        <authorList>
            <person name="Whitman W."/>
        </authorList>
    </citation>
    <scope>NUCLEOTIDE SEQUENCE [LARGE SCALE GENOMIC DNA]</scope>
    <source>
        <strain evidence="17 18">ANJLi2</strain>
    </source>
</reference>
<keyword evidence="10 15" id="KW-0220">Diaminopimelate biosynthesis</keyword>
<evidence type="ECO:0000256" key="15">
    <source>
        <dbReference type="HAMAP-Rule" id="MF_02121"/>
    </source>
</evidence>
<keyword evidence="7 15" id="KW-0028">Amino-acid biosynthesis</keyword>
<dbReference type="EMBL" id="JACHCB010000002">
    <property type="protein sequence ID" value="MBB6108098.1"/>
    <property type="molecule type" value="Genomic_DNA"/>
</dbReference>
<comment type="caution">
    <text evidence="17">The sequence shown here is derived from an EMBL/GenBank/DDBJ whole genome shotgun (WGS) entry which is preliminary data.</text>
</comment>
<evidence type="ECO:0000256" key="10">
    <source>
        <dbReference type="ARBA" id="ARBA00022915"/>
    </source>
</evidence>
<evidence type="ECO:0000256" key="3">
    <source>
        <dbReference type="ARBA" id="ARBA00005097"/>
    </source>
</evidence>
<evidence type="ECO:0000256" key="11">
    <source>
        <dbReference type="ARBA" id="ARBA00023002"/>
    </source>
</evidence>
<dbReference type="PIRSF" id="PIRSF000148">
    <property type="entry name" value="ASA_dh"/>
    <property type="match status" value="1"/>
</dbReference>
<sequence length="335" mass="36548">MKVAVVGATGLVGTKMLQVLAERNFPVTELIPVASEKSIGKEITFNGKQYKVVSVEDAIKMKPDVAIFSAGGSTSLLQAPLFAAAGTTVIDNSSAWRMDPTKKLVVPEVNADVLTADDKIIANPNCSTIQMVVALKPLHDKYKIKRVVVSTYQSVTGTGVKAVDQLFNERKGIDGPKVYPYTIDLNVIPQIDVFTENGYTKEEMKMILETKKIMGDDSIKVTATTVRIPVMGGHSESVNIEFFNDFDLAELRELLAKSPGIVVVDDPANLKYPMPLDAHDKDEVFVGRIRRDETQDNTLNCWIVSDNLRKGAATNAVQIAEYLVAAHLIGQPVEA</sequence>
<comment type="pathway">
    <text evidence="2 15">Amino-acid biosynthesis; L-lysine biosynthesis via DAP pathway; (S)-tetrahydrodipicolinate from L-aspartate: step 2/4.</text>
</comment>
<dbReference type="InterPro" id="IPR000534">
    <property type="entry name" value="Semialdehyde_DH_NAD-bd"/>
</dbReference>
<dbReference type="SMART" id="SM00859">
    <property type="entry name" value="Semialdhyde_dh"/>
    <property type="match status" value="1"/>
</dbReference>
<dbReference type="RefSeq" id="WP_076378996.1">
    <property type="nucleotide sequence ID" value="NZ_FTMG01000028.1"/>
</dbReference>
<evidence type="ECO:0000313" key="17">
    <source>
        <dbReference type="EMBL" id="MBB6108098.1"/>
    </source>
</evidence>
<comment type="caution">
    <text evidence="15">Lacks conserved residue(s) required for the propagation of feature annotation.</text>
</comment>
<dbReference type="HAMAP" id="MF_02121">
    <property type="entry name" value="ASADH"/>
    <property type="match status" value="1"/>
</dbReference>
<feature type="active site" description="Acyl-thioester intermediate" evidence="15">
    <location>
        <position position="126"/>
    </location>
</feature>
<accession>A0ABR6PEA0</accession>
<dbReference type="EC" id="1.2.1.11" evidence="6 15"/>
<proteinExistence type="inferred from homology"/>
<evidence type="ECO:0000256" key="7">
    <source>
        <dbReference type="ARBA" id="ARBA00022605"/>
    </source>
</evidence>
<dbReference type="Pfam" id="PF02774">
    <property type="entry name" value="Semialdhyde_dhC"/>
    <property type="match status" value="1"/>
</dbReference>
<name>A0ABR6PEA0_9SPHI</name>
<keyword evidence="8 15" id="KW-0791">Threonine biosynthesis</keyword>
<evidence type="ECO:0000256" key="2">
    <source>
        <dbReference type="ARBA" id="ARBA00005076"/>
    </source>
</evidence>
<dbReference type="NCBIfam" id="TIGR01296">
    <property type="entry name" value="asd_B"/>
    <property type="match status" value="1"/>
</dbReference>
<gene>
    <name evidence="15" type="primary">asd</name>
    <name evidence="17" type="ORF">HDF23_000833</name>
</gene>
<evidence type="ECO:0000256" key="13">
    <source>
        <dbReference type="ARBA" id="ARBA00023167"/>
    </source>
</evidence>
<keyword evidence="12 15" id="KW-0457">Lysine biosynthesis</keyword>
<dbReference type="Gene3D" id="3.30.360.10">
    <property type="entry name" value="Dihydrodipicolinate Reductase, domain 2"/>
    <property type="match status" value="1"/>
</dbReference>
<evidence type="ECO:0000256" key="1">
    <source>
        <dbReference type="ARBA" id="ARBA00005021"/>
    </source>
</evidence>
<dbReference type="InterPro" id="IPR012280">
    <property type="entry name" value="Semialdhyde_DH_dimer_dom"/>
</dbReference>
<comment type="function">
    <text evidence="15">Catalyzes the NADPH-dependent formation of L-aspartate-semialdehyde (L-ASA) by the reductive dephosphorylation of L-aspartyl-4-phosphate.</text>
</comment>
<keyword evidence="9 15" id="KW-0521">NADP</keyword>
<comment type="subunit">
    <text evidence="5 15">Homodimer.</text>
</comment>
<protein>
    <recommendedName>
        <fullName evidence="6 15">Aspartate-semialdehyde dehydrogenase</fullName>
        <shortName evidence="15">ASA dehydrogenase</shortName>
        <shortName evidence="15">ASADH</shortName>
        <ecNumber evidence="6 15">1.2.1.11</ecNumber>
    </recommendedName>
    <alternativeName>
        <fullName evidence="15">Aspartate-beta-semialdehyde dehydrogenase</fullName>
    </alternativeName>
</protein>
<evidence type="ECO:0000256" key="4">
    <source>
        <dbReference type="ARBA" id="ARBA00010584"/>
    </source>
</evidence>
<dbReference type="SUPFAM" id="SSF51735">
    <property type="entry name" value="NAD(P)-binding Rossmann-fold domains"/>
    <property type="match status" value="1"/>
</dbReference>
<dbReference type="Pfam" id="PF01118">
    <property type="entry name" value="Semialdhyde_dh"/>
    <property type="match status" value="1"/>
</dbReference>
<evidence type="ECO:0000256" key="5">
    <source>
        <dbReference type="ARBA" id="ARBA00011738"/>
    </source>
</evidence>
<feature type="binding site" evidence="15">
    <location>
        <position position="227"/>
    </location>
    <ligand>
        <name>substrate</name>
    </ligand>
</feature>
<comment type="catalytic activity">
    <reaction evidence="14 15">
        <text>L-aspartate 4-semialdehyde + phosphate + NADP(+) = 4-phospho-L-aspartate + NADPH + H(+)</text>
        <dbReference type="Rhea" id="RHEA:24284"/>
        <dbReference type="ChEBI" id="CHEBI:15378"/>
        <dbReference type="ChEBI" id="CHEBI:43474"/>
        <dbReference type="ChEBI" id="CHEBI:57535"/>
        <dbReference type="ChEBI" id="CHEBI:57783"/>
        <dbReference type="ChEBI" id="CHEBI:58349"/>
        <dbReference type="ChEBI" id="CHEBI:537519"/>
        <dbReference type="EC" id="1.2.1.11"/>
    </reaction>
</comment>
<organism evidence="17 18">
    <name type="scientific">Mucilaginibacter lappiensis</name>
    <dbReference type="NCBI Taxonomy" id="354630"/>
    <lineage>
        <taxon>Bacteria</taxon>
        <taxon>Pseudomonadati</taxon>
        <taxon>Bacteroidota</taxon>
        <taxon>Sphingobacteriia</taxon>
        <taxon>Sphingobacteriales</taxon>
        <taxon>Sphingobacteriaceae</taxon>
        <taxon>Mucilaginibacter</taxon>
    </lineage>
</organism>
<comment type="pathway">
    <text evidence="1 15">Amino-acid biosynthesis; L-methionine biosynthesis via de novo pathway; L-homoserine from L-aspartate: step 2/3.</text>
</comment>
<feature type="binding site" evidence="15">
    <location>
        <position position="307"/>
    </location>
    <ligand>
        <name>NADP(+)</name>
        <dbReference type="ChEBI" id="CHEBI:58349"/>
    </ligand>
</feature>
<evidence type="ECO:0000256" key="9">
    <source>
        <dbReference type="ARBA" id="ARBA00022857"/>
    </source>
</evidence>
<feature type="active site" description="Proton acceptor" evidence="15">
    <location>
        <position position="234"/>
    </location>
</feature>
<dbReference type="InterPro" id="IPR005986">
    <property type="entry name" value="Asp_semialdehyde_DH_beta"/>
</dbReference>
<dbReference type="NCBIfam" id="NF011456">
    <property type="entry name" value="PRK14874.1"/>
    <property type="match status" value="1"/>
</dbReference>
<dbReference type="CDD" id="cd18131">
    <property type="entry name" value="ASADH_C_bac_euk_like"/>
    <property type="match status" value="1"/>
</dbReference>
<dbReference type="GO" id="GO:0004073">
    <property type="term" value="F:aspartate-semialdehyde dehydrogenase activity"/>
    <property type="evidence" value="ECO:0007669"/>
    <property type="project" value="UniProtKB-EC"/>
</dbReference>
<dbReference type="PANTHER" id="PTHR46278">
    <property type="entry name" value="DEHYDROGENASE, PUTATIVE-RELATED"/>
    <property type="match status" value="1"/>
</dbReference>
<dbReference type="CDD" id="cd02316">
    <property type="entry name" value="VcASADH2_like_N"/>
    <property type="match status" value="1"/>
</dbReference>
<feature type="domain" description="Semialdehyde dehydrogenase NAD-binding" evidence="16">
    <location>
        <begin position="2"/>
        <end position="117"/>
    </location>
</feature>
<evidence type="ECO:0000256" key="6">
    <source>
        <dbReference type="ARBA" id="ARBA00013120"/>
    </source>
</evidence>
<evidence type="ECO:0000313" key="18">
    <source>
        <dbReference type="Proteomes" id="UP000541583"/>
    </source>
</evidence>
<dbReference type="Proteomes" id="UP000541583">
    <property type="component" value="Unassembled WGS sequence"/>
</dbReference>
<keyword evidence="13 15" id="KW-0486">Methionine biosynthesis</keyword>